<accession>A0A2S8SSQ3</accession>
<name>A0A2S8SSQ3_9BACT</name>
<proteinExistence type="predicted"/>
<dbReference type="RefSeq" id="WP_105483652.1">
    <property type="nucleotide sequence ID" value="NZ_NIGF01000008.1"/>
</dbReference>
<reference evidence="1 2" key="1">
    <citation type="journal article" date="2018" name="Syst. Appl. Microbiol.">
        <title>Abditibacterium utsteinense sp. nov., the first cultivated member of candidate phylum FBP, isolated from ice-free Antarctic soil samples.</title>
        <authorList>
            <person name="Tahon G."/>
            <person name="Tytgat B."/>
            <person name="Lebbe L."/>
            <person name="Carlier A."/>
            <person name="Willems A."/>
        </authorList>
    </citation>
    <scope>NUCLEOTIDE SEQUENCE [LARGE SCALE GENOMIC DNA]</scope>
    <source>
        <strain evidence="1 2">LMG 29911</strain>
    </source>
</reference>
<dbReference type="Pfam" id="PF13668">
    <property type="entry name" value="Ferritin_2"/>
    <property type="match status" value="1"/>
</dbReference>
<dbReference type="OrthoDB" id="954262at2"/>
<sequence>MSDQIQTPTPAPVQSASGALVAGAALAGGALLFANAKSAHAVSPALTFSDAIFGTGDIKVLNYALSLEALETDLYVQALQRLTTGGTNALGKTITGLNLSESNAAVKYLRDFGKIEAAHKAFFEGALGSKAITKGSNALANAKFDFGFDDNNKATLAYVIEQVRNAEAIGVGAYIGAIPFFVTTTYLGTAAAIQGTEARHTATITAIINQLGINASGQPSPLPVAPLATLGHPTSKELSGIDVAIEPNAVLTKVSPFIVL</sequence>
<keyword evidence="2" id="KW-1185">Reference proteome</keyword>
<dbReference type="InParanoid" id="A0A2S8SSQ3"/>
<organism evidence="1 2">
    <name type="scientific">Abditibacterium utsteinense</name>
    <dbReference type="NCBI Taxonomy" id="1960156"/>
    <lineage>
        <taxon>Bacteria</taxon>
        <taxon>Pseudomonadati</taxon>
        <taxon>Abditibacteriota</taxon>
        <taxon>Abditibacteriia</taxon>
        <taxon>Abditibacteriales</taxon>
        <taxon>Abditibacteriaceae</taxon>
        <taxon>Abditibacterium</taxon>
    </lineage>
</organism>
<dbReference type="Proteomes" id="UP000237684">
    <property type="component" value="Unassembled WGS sequence"/>
</dbReference>
<dbReference type="EMBL" id="NIGF01000008">
    <property type="protein sequence ID" value="PQV63806.1"/>
    <property type="molecule type" value="Genomic_DNA"/>
</dbReference>
<evidence type="ECO:0000313" key="1">
    <source>
        <dbReference type="EMBL" id="PQV63806.1"/>
    </source>
</evidence>
<dbReference type="AlphaFoldDB" id="A0A2S8SSQ3"/>
<gene>
    <name evidence="1" type="ORF">B1R32_10810</name>
</gene>
<protein>
    <submittedName>
        <fullName evidence="1">Ferritin-like domain-containing protein</fullName>
    </submittedName>
</protein>
<comment type="caution">
    <text evidence="1">The sequence shown here is derived from an EMBL/GenBank/DDBJ whole genome shotgun (WGS) entry which is preliminary data.</text>
</comment>
<evidence type="ECO:0000313" key="2">
    <source>
        <dbReference type="Proteomes" id="UP000237684"/>
    </source>
</evidence>